<sequence>MQRDSATAKWSGIAPAPPDRAVGCGLRRPAPDEPADAAKPEAAVALSVACSTIEERARVASSMSRALADHVYVAPRIHGALPATFPRRLDAALYLVRPLGAGIYGSVCASGFRQSPSPVTLATALSSEAAASSAESAFWLPPPAISSSSSTPLTPLAPPPPLRDLTRLPLAVKVTPGGARPAVAVRESLLTDMLSALVKIRACPNLPCVYGTAVAYPTPTEVASARLKGEVPAGSVDIFQEMADCDLAAWMTNGPLRSEAEWMSVVFQVCAGIAWAARVYDIVNNDMYGRNVLLSRILAPTTPASSIDAEARAAARGSTCTRNGAPCPGGPVFRYALQSRAYGWRRFAVRTKCWLARPTDYALATSDRLRALGVDVAGHDGLASIYGPTPPDTSGPAPTTPTPASLASLVAAGNTESRHVIFHPYLNAYARDVAVLLATVAYGARAPLAVRQWAVNGLYTLYADVVARQPVAAPVAEPGVSPLFVAVVRAAQRSTAPSVLNRAFRQPDDLIDFMVGVLFDEAALSRAGLPSGLFADDAAAVATAGNQFFALPLLDTPPPVEPIVFGAPSPAPLQAVARALGVPL</sequence>
<name>A0A2U7UB56_9VIRU</name>
<reference evidence="2" key="1">
    <citation type="journal article" date="2018" name="Nat. Commun.">
        <title>Diversity and evolution of the emerging Pandoraviridae family.</title>
        <authorList>
            <person name="Legendre M."/>
            <person name="Fabre E."/>
            <person name="Poirot O."/>
            <person name="Jeudy S."/>
            <person name="Lartigue A."/>
            <person name="Alempic J.M."/>
            <person name="Beucher L."/>
            <person name="Philippe N."/>
            <person name="Bertaux L."/>
            <person name="Christo-Foroux E."/>
            <person name="Labadie K."/>
            <person name="Coute Y."/>
            <person name="Abergel C."/>
            <person name="Claverie J.M."/>
        </authorList>
    </citation>
    <scope>NUCLEOTIDE SEQUENCE [LARGE SCALE GENOMIC DNA]</scope>
    <source>
        <strain evidence="2">Neocaledonia</strain>
    </source>
</reference>
<organism evidence="2">
    <name type="scientific">Pandoravirus neocaledonia</name>
    <dbReference type="NCBI Taxonomy" id="2107708"/>
    <lineage>
        <taxon>Viruses</taxon>
        <taxon>Pandoravirus</taxon>
    </lineage>
</organism>
<dbReference type="GeneID" id="36842392"/>
<evidence type="ECO:0000313" key="2">
    <source>
        <dbReference type="EMBL" id="AVK75679.1"/>
    </source>
</evidence>
<accession>A0A2U7UB56</accession>
<dbReference type="EMBL" id="MG011690">
    <property type="protein sequence ID" value="AVK75679.1"/>
    <property type="molecule type" value="Genomic_DNA"/>
</dbReference>
<evidence type="ECO:0000256" key="1">
    <source>
        <dbReference type="SAM" id="MobiDB-lite"/>
    </source>
</evidence>
<gene>
    <name evidence="2" type="ORF">pneo_cds_72</name>
</gene>
<protein>
    <submittedName>
        <fullName evidence="2">Uncharacterized protein</fullName>
    </submittedName>
</protein>
<proteinExistence type="predicted"/>
<dbReference type="RefSeq" id="YP_009481682.1">
    <property type="nucleotide sequence ID" value="NC_037666.1"/>
</dbReference>
<dbReference type="Proteomes" id="UP000249287">
    <property type="component" value="Segment"/>
</dbReference>
<dbReference type="KEGG" id="vg:36842392"/>
<feature type="region of interest" description="Disordered" evidence="1">
    <location>
        <begin position="1"/>
        <end position="38"/>
    </location>
</feature>